<dbReference type="GO" id="GO:0005634">
    <property type="term" value="C:nucleus"/>
    <property type="evidence" value="ECO:0007669"/>
    <property type="project" value="TreeGrafter"/>
</dbReference>
<dbReference type="GO" id="GO:0006302">
    <property type="term" value="P:double-strand break repair"/>
    <property type="evidence" value="ECO:0007669"/>
    <property type="project" value="TreeGrafter"/>
</dbReference>
<name>A0A0B7MUZ1_9FUNG</name>
<dbReference type="EMBL" id="LN720687">
    <property type="protein sequence ID" value="CEP08922.1"/>
    <property type="molecule type" value="Genomic_DNA"/>
</dbReference>
<gene>
    <name evidence="2" type="primary">PARPA_02337.1 scaffold 4085</name>
</gene>
<dbReference type="Gene3D" id="3.40.50.10190">
    <property type="entry name" value="BRCT domain"/>
    <property type="match status" value="3"/>
</dbReference>
<dbReference type="AlphaFoldDB" id="A0A0B7MUZ1"/>
<keyword evidence="3" id="KW-1185">Reference proteome</keyword>
<dbReference type="Proteomes" id="UP000054107">
    <property type="component" value="Unassembled WGS sequence"/>
</dbReference>
<dbReference type="PROSITE" id="PS50172">
    <property type="entry name" value="BRCT"/>
    <property type="match status" value="2"/>
</dbReference>
<dbReference type="Pfam" id="PF12738">
    <property type="entry name" value="PTCB-BRCT"/>
    <property type="match status" value="2"/>
</dbReference>
<dbReference type="InterPro" id="IPR036420">
    <property type="entry name" value="BRCT_dom_sf"/>
</dbReference>
<accession>A0A0B7MUZ1</accession>
<dbReference type="SUPFAM" id="SSF52113">
    <property type="entry name" value="BRCT domain"/>
    <property type="match status" value="3"/>
</dbReference>
<evidence type="ECO:0000259" key="1">
    <source>
        <dbReference type="PROSITE" id="PS50172"/>
    </source>
</evidence>
<evidence type="ECO:0000313" key="3">
    <source>
        <dbReference type="Proteomes" id="UP000054107"/>
    </source>
</evidence>
<organism evidence="2 3">
    <name type="scientific">Parasitella parasitica</name>
    <dbReference type="NCBI Taxonomy" id="35722"/>
    <lineage>
        <taxon>Eukaryota</taxon>
        <taxon>Fungi</taxon>
        <taxon>Fungi incertae sedis</taxon>
        <taxon>Mucoromycota</taxon>
        <taxon>Mucoromycotina</taxon>
        <taxon>Mucoromycetes</taxon>
        <taxon>Mucorales</taxon>
        <taxon>Mucorineae</taxon>
        <taxon>Mucoraceae</taxon>
        <taxon>Parasitella</taxon>
    </lineage>
</organism>
<feature type="domain" description="BRCT" evidence="1">
    <location>
        <begin position="302"/>
        <end position="391"/>
    </location>
</feature>
<dbReference type="STRING" id="35722.A0A0B7MUZ1"/>
<reference evidence="2 3" key="1">
    <citation type="submission" date="2014-09" db="EMBL/GenBank/DDBJ databases">
        <authorList>
            <person name="Ellenberger Sabrina"/>
        </authorList>
    </citation>
    <scope>NUCLEOTIDE SEQUENCE [LARGE SCALE GENOMIC DNA]</scope>
    <source>
        <strain evidence="2 3">CBS 412.66</strain>
    </source>
</reference>
<dbReference type="CDD" id="cd17711">
    <property type="entry name" value="BRCT_PAXIP1_rpt3"/>
    <property type="match status" value="1"/>
</dbReference>
<dbReference type="PANTHER" id="PTHR47667">
    <property type="entry name" value="REGULATOR OF TY1 TRANSPOSITION PROTEIN 107"/>
    <property type="match status" value="1"/>
</dbReference>
<feature type="domain" description="BRCT" evidence="1">
    <location>
        <begin position="80"/>
        <end position="167"/>
    </location>
</feature>
<protein>
    <recommendedName>
        <fullName evidence="1">BRCT domain-containing protein</fullName>
    </recommendedName>
</protein>
<dbReference type="SMART" id="SM00292">
    <property type="entry name" value="BRCT"/>
    <property type="match status" value="3"/>
</dbReference>
<dbReference type="OrthoDB" id="342264at2759"/>
<dbReference type="InterPro" id="IPR053036">
    <property type="entry name" value="CellCycle_DNARepair_Reg"/>
</dbReference>
<dbReference type="InterPro" id="IPR001357">
    <property type="entry name" value="BRCT_dom"/>
</dbReference>
<evidence type="ECO:0000313" key="2">
    <source>
        <dbReference type="EMBL" id="CEP08922.1"/>
    </source>
</evidence>
<sequence>MLGFHETFKLGRQINDKKSLKLFQNVVYSIDDTLPQNQTQRLNNILLNNGGVSADQQAPNLFVSKQQKLPSIHMSYYEPGKDQFLSGQVLLLLDLPEDCNAILDQVSKFGGQWRDDFSEDVTCLVCIEPRGAHYNECMERNIPVVLPQWLDDCFRYHQRFPYDPYRLPSPCIYYQNMPDPATIHPYPKDPLALAPSQDIATNKPMYNQVVYLGKDVRSDEEKKKIILQIEQCIHEMGAKILKDYNPHQVTVVILKYRSSLEYKQAVQDQKCIASFWWLSNTYCRGYLCSPLDTLFDYPVPKVGMSSMQKCVIALTGFKAQYRSFVNILIAACGAKYSAELAKDTTHLICGGGYGDKYAKLDLYPNVKLVNHLWLEDCYAQWRFIDIHSDRRYIYIPTDNSLLEDTIAKTHLIPDIIDKWKDDVYEKEPQVVYEEYDLGFIEERKPRKAAVRAQMVLSDIMPDANAYEKESKLYKK</sequence>
<dbReference type="GO" id="GO:0035361">
    <property type="term" value="C:Cul8-RING ubiquitin ligase complex"/>
    <property type="evidence" value="ECO:0007669"/>
    <property type="project" value="TreeGrafter"/>
</dbReference>
<dbReference type="GO" id="GO:1990683">
    <property type="term" value="P:DNA double-strand break attachment to nuclear envelope"/>
    <property type="evidence" value="ECO:0007669"/>
    <property type="project" value="TreeGrafter"/>
</dbReference>
<dbReference type="PANTHER" id="PTHR47667:SF1">
    <property type="entry name" value="REGULATOR OF TY1 TRANSPOSITION PROTEIN 107"/>
    <property type="match status" value="1"/>
</dbReference>
<proteinExistence type="predicted"/>